<name>A0ACC0EM20_9BASI</name>
<organism evidence="1 2">
    <name type="scientific">Puccinia striiformis f. sp. tritici</name>
    <dbReference type="NCBI Taxonomy" id="168172"/>
    <lineage>
        <taxon>Eukaryota</taxon>
        <taxon>Fungi</taxon>
        <taxon>Dikarya</taxon>
        <taxon>Basidiomycota</taxon>
        <taxon>Pucciniomycotina</taxon>
        <taxon>Pucciniomycetes</taxon>
        <taxon>Pucciniales</taxon>
        <taxon>Pucciniaceae</taxon>
        <taxon>Puccinia</taxon>
    </lineage>
</organism>
<reference evidence="2" key="2">
    <citation type="journal article" date="2018" name="Mol. Plant Microbe Interact.">
        <title>Genome sequence resources for the wheat stripe rust pathogen (Puccinia striiformis f. sp. tritici) and the barley stripe rust pathogen (Puccinia striiformis f. sp. hordei).</title>
        <authorList>
            <person name="Xia C."/>
            <person name="Wang M."/>
            <person name="Yin C."/>
            <person name="Cornejo O.E."/>
            <person name="Hulbert S.H."/>
            <person name="Chen X."/>
        </authorList>
    </citation>
    <scope>NUCLEOTIDE SEQUENCE [LARGE SCALE GENOMIC DNA]</scope>
    <source>
        <strain evidence="2">93-210</strain>
    </source>
</reference>
<evidence type="ECO:0000313" key="2">
    <source>
        <dbReference type="Proteomes" id="UP001060170"/>
    </source>
</evidence>
<feature type="non-terminal residue" evidence="1">
    <location>
        <position position="1"/>
    </location>
</feature>
<sequence length="260" mass="28549">FTPFAKKITPLICSNRVGRFQIMWNSIPLAVYFSVLSAMLIVSTRATGVAPKTGQKFTNVQGTYWNGATFAGSCLLQSYQQPHNLEYVAVAKDLNGKAQYCGACIRVTPLDGNRPPVVAVVSSYCANCPPGALDMPQTMYDRLMGDAPKRPGVDRFSWEVVACPFQREKPKIINKDGASKFHLSMLIADSSFPIDSVSIQSGRQWFPAQKTDYNCWEIPRQPVLANRVNVKVTCTNSRSFIVNNVDPSSQTPIDAPAGCS</sequence>
<proteinExistence type="predicted"/>
<protein>
    <submittedName>
        <fullName evidence="1">Uncharacterized protein</fullName>
    </submittedName>
</protein>
<accession>A0ACC0EM20</accession>
<dbReference type="Proteomes" id="UP001060170">
    <property type="component" value="Chromosome 5"/>
</dbReference>
<reference evidence="2" key="1">
    <citation type="journal article" date="2018" name="BMC Genomics">
        <title>Genomic insights into host adaptation between the wheat stripe rust pathogen (Puccinia striiformis f. sp. tritici) and the barley stripe rust pathogen (Puccinia striiformis f. sp. hordei).</title>
        <authorList>
            <person name="Xia C."/>
            <person name="Wang M."/>
            <person name="Yin C."/>
            <person name="Cornejo O.E."/>
            <person name="Hulbert S.H."/>
            <person name="Chen X."/>
        </authorList>
    </citation>
    <scope>NUCLEOTIDE SEQUENCE [LARGE SCALE GENOMIC DNA]</scope>
    <source>
        <strain evidence="2">93-210</strain>
    </source>
</reference>
<dbReference type="EMBL" id="CM045869">
    <property type="protein sequence ID" value="KAI7954868.1"/>
    <property type="molecule type" value="Genomic_DNA"/>
</dbReference>
<comment type="caution">
    <text evidence="1">The sequence shown here is derived from an EMBL/GenBank/DDBJ whole genome shotgun (WGS) entry which is preliminary data.</text>
</comment>
<reference evidence="1 2" key="3">
    <citation type="journal article" date="2022" name="Microbiol. Spectr.">
        <title>Folding features and dynamics of 3D genome architecture in plant fungal pathogens.</title>
        <authorList>
            <person name="Xia C."/>
        </authorList>
    </citation>
    <scope>NUCLEOTIDE SEQUENCE [LARGE SCALE GENOMIC DNA]</scope>
    <source>
        <strain evidence="1 2">93-210</strain>
    </source>
</reference>
<evidence type="ECO:0000313" key="1">
    <source>
        <dbReference type="EMBL" id="KAI7954868.1"/>
    </source>
</evidence>
<keyword evidence="2" id="KW-1185">Reference proteome</keyword>
<gene>
    <name evidence="1" type="ORF">MJO28_005268</name>
</gene>